<comment type="caution">
    <text evidence="1">The sequence shown here is derived from an EMBL/GenBank/DDBJ whole genome shotgun (WGS) entry which is preliminary data.</text>
</comment>
<dbReference type="EMBL" id="JAFMPP010000001">
    <property type="protein sequence ID" value="MBO0661076.1"/>
    <property type="molecule type" value="Genomic_DNA"/>
</dbReference>
<dbReference type="InterPro" id="IPR042258">
    <property type="entry name" value="DGOK_N"/>
</dbReference>
<dbReference type="AlphaFoldDB" id="A0A939FVL5"/>
<organism evidence="1 2">
    <name type="scientific">Jiella flava</name>
    <dbReference type="NCBI Taxonomy" id="2816857"/>
    <lineage>
        <taxon>Bacteria</taxon>
        <taxon>Pseudomonadati</taxon>
        <taxon>Pseudomonadota</taxon>
        <taxon>Alphaproteobacteria</taxon>
        <taxon>Hyphomicrobiales</taxon>
        <taxon>Aurantimonadaceae</taxon>
        <taxon>Jiella</taxon>
    </lineage>
</organism>
<dbReference type="RefSeq" id="WP_207255719.1">
    <property type="nucleotide sequence ID" value="NZ_JAFMPP010000001.1"/>
</dbReference>
<evidence type="ECO:0000313" key="1">
    <source>
        <dbReference type="EMBL" id="MBO0661076.1"/>
    </source>
</evidence>
<dbReference type="Pfam" id="PF05035">
    <property type="entry name" value="DGOK"/>
    <property type="match status" value="1"/>
</dbReference>
<protein>
    <submittedName>
        <fullName evidence="1">2-dehydro-3-deoxygalactonokinase</fullName>
    </submittedName>
</protein>
<dbReference type="GO" id="GO:0034194">
    <property type="term" value="P:D-galactonate catabolic process"/>
    <property type="evidence" value="ECO:0007669"/>
    <property type="project" value="InterPro"/>
</dbReference>
<dbReference type="Gene3D" id="3.30.420.310">
    <property type="entry name" value="2-keto-3-deoxy-galactonokinase, C-terminal domain"/>
    <property type="match status" value="1"/>
</dbReference>
<dbReference type="InterPro" id="IPR007729">
    <property type="entry name" value="DGOK"/>
</dbReference>
<name>A0A939FVL5_9HYPH</name>
<proteinExistence type="predicted"/>
<dbReference type="Gene3D" id="3.30.420.300">
    <property type="entry name" value="2-keto-3-deoxy-galactonokinase, substrate binding domain"/>
    <property type="match status" value="1"/>
</dbReference>
<evidence type="ECO:0000313" key="2">
    <source>
        <dbReference type="Proteomes" id="UP000664122"/>
    </source>
</evidence>
<gene>
    <name evidence="1" type="ORF">J1C48_00680</name>
</gene>
<dbReference type="InterPro" id="IPR042257">
    <property type="entry name" value="DGOK_C"/>
</dbReference>
<sequence>MRVFAALADWGTTSFRLWLVDRGGAILGERRSGEGMTTAAGEPGGFAGVLERHLAALGAPADLPVVACGMVGARQGWAETPYVETPADTATLAAGAVAVPGIARRVFILPGVCQRQARFFDVMRGEETQILGLDTGRARALVCMPGTHSKWVVVADGQLTGFATFITGDLFAAIAGHTILKHSIAADQLDFDKDAFVSAVRAGFERPAEITNRLFAVRATGLLDPAAEPDPAATLSGLLIGLELAGVESRFGHLEGRAVGLVAAGKLAARYALAFRTLAIGAIEADGEAAVRRGLLAAASTILKRP</sequence>
<dbReference type="CDD" id="cd24012">
    <property type="entry name" value="ASKHA_NBD_KDGal-kinase"/>
    <property type="match status" value="1"/>
</dbReference>
<keyword evidence="2" id="KW-1185">Reference proteome</keyword>
<reference evidence="1" key="1">
    <citation type="submission" date="2021-03" db="EMBL/GenBank/DDBJ databases">
        <title>Whole genome sequence of Jiella sp. CQZ9-1.</title>
        <authorList>
            <person name="Tuo L."/>
        </authorList>
    </citation>
    <scope>NUCLEOTIDE SEQUENCE</scope>
    <source>
        <strain evidence="1">CQZ9-1</strain>
    </source>
</reference>
<accession>A0A939FVL5</accession>
<dbReference type="GO" id="GO:0008671">
    <property type="term" value="F:2-dehydro-3-deoxygalactonokinase activity"/>
    <property type="evidence" value="ECO:0007669"/>
    <property type="project" value="InterPro"/>
</dbReference>
<dbReference type="Proteomes" id="UP000664122">
    <property type="component" value="Unassembled WGS sequence"/>
</dbReference>